<dbReference type="GO" id="GO:0005524">
    <property type="term" value="F:ATP binding"/>
    <property type="evidence" value="ECO:0007669"/>
    <property type="project" value="InterPro"/>
</dbReference>
<dbReference type="RefSeq" id="WP_119531883.1">
    <property type="nucleotide sequence ID" value="NZ_QXTF01000001.1"/>
</dbReference>
<comment type="caution">
    <text evidence="2">The sequence shown here is derived from an EMBL/GenBank/DDBJ whole genome shotgun (WGS) entry which is preliminary data.</text>
</comment>
<feature type="domain" description="Helicase/UvrB N-terminal" evidence="1">
    <location>
        <begin position="84"/>
        <end position="284"/>
    </location>
</feature>
<dbReference type="SUPFAM" id="SSF52540">
    <property type="entry name" value="P-loop containing nucleoside triphosphate hydrolases"/>
    <property type="match status" value="1"/>
</dbReference>
<dbReference type="InterPro" id="IPR027417">
    <property type="entry name" value="P-loop_NTPase"/>
</dbReference>
<proteinExistence type="predicted"/>
<dbReference type="GO" id="GO:0003677">
    <property type="term" value="F:DNA binding"/>
    <property type="evidence" value="ECO:0007669"/>
    <property type="project" value="InterPro"/>
</dbReference>
<dbReference type="GO" id="GO:0004519">
    <property type="term" value="F:endonuclease activity"/>
    <property type="evidence" value="ECO:0007669"/>
    <property type="project" value="UniProtKB-KW"/>
</dbReference>
<organism evidence="2 3">
    <name type="scientific">Sphingomonas edaphi</name>
    <dbReference type="NCBI Taxonomy" id="2315689"/>
    <lineage>
        <taxon>Bacteria</taxon>
        <taxon>Pseudomonadati</taxon>
        <taxon>Pseudomonadota</taxon>
        <taxon>Alphaproteobacteria</taxon>
        <taxon>Sphingomonadales</taxon>
        <taxon>Sphingomonadaceae</taxon>
        <taxon>Sphingomonas</taxon>
    </lineage>
</organism>
<dbReference type="Pfam" id="PF04851">
    <property type="entry name" value="ResIII"/>
    <property type="match status" value="1"/>
</dbReference>
<sequence length="883" mass="96596">MAFRELAYQTKALAALDDWLERLVEERVEADDYIAFQRSRGRPASNVPDFPAKAWERLAAEKGVPGGRAYSPRQSGDGQPVPNVTLKVPTGGGKTYLACAALSRIFGRYIGANTGMVLWIVPNEAIYSQTLKALRDRDHAYRQTLDRASANRTIILEKGDPLNHADLAANLCVMVLMLQSSNRENQDSLRLFRDRGDVHGFVPPDGEQAAHAALREAIPNLSIYDLGDGTAAWPMVKASMGNAMRIVRPVVVMDEGQRAVSDLAFSTLYGFNPSLVLELSATPKDVVARPNRPGRTANIICEISGRELESEGMIKMPMNVAPLPAGEWQATLQAAWDKLTDLERVAREYEGDGGRYIRPILLVQVERTGAEQADAGYIHANDARDWLKAVAGLEDDEIAFKTAERNDLDKPENRDLLSRRSPVRAIITKAALAEGWDCPFAYVLCALAASGNESAMTQLVGRILRQPHATKTEYFAGEGVAPLDECYVFAHRADTAATVAAIKRGLENDGLGDLARDVHLSDPGGATAGAPRPIARRDEFKAVRIALPRVFAIEGSGHSRELDAETDLFPSIDWSAFDVGALADRLPQDARPPDSQFLRLRAGDHGVETDTAAVLASEAAFDTAYAVRSIGDFVPNVFCAWGIVDGLIAGLVERGWSDELIGRLSGFIISELRTDLAAERDRQAALLFAAGLDDGTIHFGLRGGDEDWIAPTELWTTLPVDAPQLSASNGGPLERSLFLPIYVAELNDPERKFAVYLDRDDAVRWWHRNGATPKSYALRGWRRGNVYPDFLFAALQGSERDRIVVIETKGEQLAGNPDTEYKRALLKLLSDKFDRTPLHRGQTPPQEGSLGLEEQAFDFNAAVVLFGEIDAKLPAVIRGESAV</sequence>
<accession>A0A418Q2K3</accession>
<dbReference type="Proteomes" id="UP000285023">
    <property type="component" value="Unassembled WGS sequence"/>
</dbReference>
<dbReference type="InterPro" id="IPR006935">
    <property type="entry name" value="Helicase/UvrB_N"/>
</dbReference>
<reference evidence="2 3" key="1">
    <citation type="submission" date="2018-09" db="EMBL/GenBank/DDBJ databases">
        <title>Sphingomonas sp. DAC4.</title>
        <authorList>
            <person name="Seo T."/>
        </authorList>
    </citation>
    <scope>NUCLEOTIDE SEQUENCE [LARGE SCALE GENOMIC DNA]</scope>
    <source>
        <strain evidence="2 3">DAC4</strain>
    </source>
</reference>
<protein>
    <submittedName>
        <fullName evidence="2">Type III restriction endonuclease subunit R</fullName>
    </submittedName>
</protein>
<keyword evidence="3" id="KW-1185">Reference proteome</keyword>
<keyword evidence="2" id="KW-0255">Endonuclease</keyword>
<dbReference type="AlphaFoldDB" id="A0A418Q2K3"/>
<dbReference type="GO" id="GO:0016787">
    <property type="term" value="F:hydrolase activity"/>
    <property type="evidence" value="ECO:0007669"/>
    <property type="project" value="InterPro"/>
</dbReference>
<evidence type="ECO:0000313" key="2">
    <source>
        <dbReference type="EMBL" id="RIX32188.1"/>
    </source>
</evidence>
<dbReference type="Gene3D" id="3.40.50.300">
    <property type="entry name" value="P-loop containing nucleotide triphosphate hydrolases"/>
    <property type="match status" value="2"/>
</dbReference>
<name>A0A418Q2K3_9SPHN</name>
<gene>
    <name evidence="2" type="ORF">D3M59_04265</name>
</gene>
<evidence type="ECO:0000259" key="1">
    <source>
        <dbReference type="Pfam" id="PF04851"/>
    </source>
</evidence>
<evidence type="ECO:0000313" key="3">
    <source>
        <dbReference type="Proteomes" id="UP000285023"/>
    </source>
</evidence>
<dbReference type="OrthoDB" id="9804145at2"/>
<dbReference type="EMBL" id="QXTF01000001">
    <property type="protein sequence ID" value="RIX32188.1"/>
    <property type="molecule type" value="Genomic_DNA"/>
</dbReference>
<keyword evidence="2" id="KW-0378">Hydrolase</keyword>
<keyword evidence="2" id="KW-0540">Nuclease</keyword>